<dbReference type="AlphaFoldDB" id="A0A9W4J5V2"/>
<sequence length="88" mass="9126">MAGPPNPAATHSTTARVTMPYLVKASNMAIPPMPKSSDSQANSTLNSEVSNGSLSRSEPMTRISTLAAWCVPIPGVNAVASWPSTNQS</sequence>
<comment type="caution">
    <text evidence="2">The sequence shown here is derived from an EMBL/GenBank/DDBJ whole genome shotgun (WGS) entry which is preliminary data.</text>
</comment>
<name>A0A9W4J5V2_9EURO</name>
<evidence type="ECO:0000313" key="3">
    <source>
        <dbReference type="Proteomes" id="UP001152646"/>
    </source>
</evidence>
<gene>
    <name evidence="2" type="ORF">PSALAMII_LOCUS5551</name>
</gene>
<proteinExistence type="predicted"/>
<organism evidence="2 3">
    <name type="scientific">Penicillium salamii</name>
    <dbReference type="NCBI Taxonomy" id="1612424"/>
    <lineage>
        <taxon>Eukaryota</taxon>
        <taxon>Fungi</taxon>
        <taxon>Dikarya</taxon>
        <taxon>Ascomycota</taxon>
        <taxon>Pezizomycotina</taxon>
        <taxon>Eurotiomycetes</taxon>
        <taxon>Eurotiomycetidae</taxon>
        <taxon>Eurotiales</taxon>
        <taxon>Aspergillaceae</taxon>
        <taxon>Penicillium</taxon>
    </lineage>
</organism>
<protein>
    <submittedName>
        <fullName evidence="2">Uncharacterized protein</fullName>
    </submittedName>
</protein>
<evidence type="ECO:0000313" key="2">
    <source>
        <dbReference type="EMBL" id="CAG8376659.1"/>
    </source>
</evidence>
<dbReference type="Proteomes" id="UP001152646">
    <property type="component" value="Unassembled WGS sequence"/>
</dbReference>
<feature type="compositionally biased region" description="Polar residues" evidence="1">
    <location>
        <begin position="36"/>
        <end position="58"/>
    </location>
</feature>
<accession>A0A9W4J5V2</accession>
<reference evidence="2" key="1">
    <citation type="submission" date="2021-07" db="EMBL/GenBank/DDBJ databases">
        <authorList>
            <person name="Branca A.L. A."/>
        </authorList>
    </citation>
    <scope>NUCLEOTIDE SEQUENCE</scope>
</reference>
<dbReference type="EMBL" id="CAJVPA010000184">
    <property type="protein sequence ID" value="CAG8376659.1"/>
    <property type="molecule type" value="Genomic_DNA"/>
</dbReference>
<evidence type="ECO:0000256" key="1">
    <source>
        <dbReference type="SAM" id="MobiDB-lite"/>
    </source>
</evidence>
<feature type="region of interest" description="Disordered" evidence="1">
    <location>
        <begin position="28"/>
        <end position="58"/>
    </location>
</feature>